<dbReference type="Proteomes" id="UP000744980">
    <property type="component" value="Unassembled WGS sequence"/>
</dbReference>
<proteinExistence type="predicted"/>
<keyword evidence="4" id="KW-1185">Reference proteome</keyword>
<name>A0AAW4FWJ4_9HYPH</name>
<feature type="domain" description="HMA" evidence="2">
    <location>
        <begin position="39"/>
        <end position="109"/>
    </location>
</feature>
<dbReference type="Pfam" id="PF00403">
    <property type="entry name" value="HMA"/>
    <property type="match status" value="1"/>
</dbReference>
<dbReference type="PROSITE" id="PS50846">
    <property type="entry name" value="HMA_2"/>
    <property type="match status" value="1"/>
</dbReference>
<keyword evidence="1" id="KW-1133">Transmembrane helix</keyword>
<dbReference type="CDD" id="cd00371">
    <property type="entry name" value="HMA"/>
    <property type="match status" value="1"/>
</dbReference>
<dbReference type="GO" id="GO:0046872">
    <property type="term" value="F:metal ion binding"/>
    <property type="evidence" value="ECO:0007669"/>
    <property type="project" value="InterPro"/>
</dbReference>
<gene>
    <name evidence="3" type="ORF">GFB56_34435</name>
</gene>
<evidence type="ECO:0000259" key="2">
    <source>
        <dbReference type="PROSITE" id="PS50846"/>
    </source>
</evidence>
<feature type="transmembrane region" description="Helical" evidence="1">
    <location>
        <begin position="157"/>
        <end position="175"/>
    </location>
</feature>
<dbReference type="SUPFAM" id="SSF55008">
    <property type="entry name" value="HMA, heavy metal-associated domain"/>
    <property type="match status" value="1"/>
</dbReference>
<evidence type="ECO:0000256" key="1">
    <source>
        <dbReference type="SAM" id="Phobius"/>
    </source>
</evidence>
<dbReference type="InterPro" id="IPR006121">
    <property type="entry name" value="HMA_dom"/>
</dbReference>
<reference evidence="3 4" key="1">
    <citation type="submission" date="2020-01" db="EMBL/GenBank/DDBJ databases">
        <title>Draft genome assembly of Ensifer adhaerens T173.</title>
        <authorList>
            <person name="Craig J.E."/>
            <person name="Stinchcombe J.R."/>
        </authorList>
    </citation>
    <scope>NUCLEOTIDE SEQUENCE [LARGE SCALE GENOMIC DNA]</scope>
    <source>
        <strain evidence="3 4">T173</strain>
    </source>
</reference>
<dbReference type="EMBL" id="WXFA01000056">
    <property type="protein sequence ID" value="MBM3095800.1"/>
    <property type="molecule type" value="Genomic_DNA"/>
</dbReference>
<evidence type="ECO:0000313" key="4">
    <source>
        <dbReference type="Proteomes" id="UP000744980"/>
    </source>
</evidence>
<dbReference type="AlphaFoldDB" id="A0AAW4FWJ4"/>
<organism evidence="3 4">
    <name type="scientific">Ensifer canadensis</name>
    <dbReference type="NCBI Taxonomy" id="555315"/>
    <lineage>
        <taxon>Bacteria</taxon>
        <taxon>Pseudomonadati</taxon>
        <taxon>Pseudomonadota</taxon>
        <taxon>Alphaproteobacteria</taxon>
        <taxon>Hyphomicrobiales</taxon>
        <taxon>Rhizobiaceae</taxon>
        <taxon>Sinorhizobium/Ensifer group</taxon>
        <taxon>Ensifer</taxon>
    </lineage>
</organism>
<accession>A0AAW4FWJ4</accession>
<dbReference type="Gene3D" id="3.30.70.100">
    <property type="match status" value="1"/>
</dbReference>
<dbReference type="InterPro" id="IPR036163">
    <property type="entry name" value="HMA_dom_sf"/>
</dbReference>
<comment type="caution">
    <text evidence="3">The sequence shown here is derived from an EMBL/GenBank/DDBJ whole genome shotgun (WGS) entry which is preliminary data.</text>
</comment>
<protein>
    <submittedName>
        <fullName evidence="3">Heavy metal translocating P-type ATPase</fullName>
    </submittedName>
</protein>
<evidence type="ECO:0000313" key="3">
    <source>
        <dbReference type="EMBL" id="MBM3095800.1"/>
    </source>
</evidence>
<keyword evidence="1" id="KW-0812">Transmembrane</keyword>
<keyword evidence="1" id="KW-0472">Membrane</keyword>
<feature type="transmembrane region" description="Helical" evidence="1">
    <location>
        <begin position="125"/>
        <end position="145"/>
    </location>
</feature>
<sequence>MWPAQRLPSVKLFTAADGSVAPFFRRTSADEPGTWRRVAPDGPQRAGVHCGACITTIETALWERSEVERTRVNLSTRRVSIVWKEEVAGKRSDPGELVRAISERGYETHIFTPGEGEGDAVLKQLIRAVAVSGFAAANIMLLSVSVWSGADAATRDLFHWVSAMIAGPTLIYAATSSISPPGMRSATGGRTWTCRSHLPSLSPMPCRDDRPWGACLVRRDRDPSVLPAHRPDARLYDARPRTIRGLARLSSRGATVLHADGSPEYRAVGEIEPGERLMIAAGEGIPSTAAWYRHQRPGPLGRQLRERADFGQLG</sequence>